<dbReference type="InterPro" id="IPR050707">
    <property type="entry name" value="HTH_MetabolicPath_Reg"/>
</dbReference>
<accession>A0A1I5HV88</accession>
<evidence type="ECO:0000259" key="8">
    <source>
        <dbReference type="PROSITE" id="PS51077"/>
    </source>
</evidence>
<keyword evidence="1" id="KW-0319">Glycerol metabolism</keyword>
<dbReference type="GO" id="GO:0045892">
    <property type="term" value="P:negative regulation of DNA-templated transcription"/>
    <property type="evidence" value="ECO:0007669"/>
    <property type="project" value="TreeGrafter"/>
</dbReference>
<name>A0A1I5HV88_PSUAM</name>
<dbReference type="STRING" id="260086.SAMN05216207_107612"/>
<organism evidence="10 11">
    <name type="scientific">Pseudonocardia ammonioxydans</name>
    <dbReference type="NCBI Taxonomy" id="260086"/>
    <lineage>
        <taxon>Bacteria</taxon>
        <taxon>Bacillati</taxon>
        <taxon>Actinomycetota</taxon>
        <taxon>Actinomycetes</taxon>
        <taxon>Pseudonocardiales</taxon>
        <taxon>Pseudonocardiaceae</taxon>
        <taxon>Pseudonocardia</taxon>
    </lineage>
</organism>
<evidence type="ECO:0000256" key="2">
    <source>
        <dbReference type="ARBA" id="ARBA00023015"/>
    </source>
</evidence>
<dbReference type="PANTHER" id="PTHR30136:SF35">
    <property type="entry name" value="HTH-TYPE TRANSCRIPTIONAL REGULATOR RV1719"/>
    <property type="match status" value="1"/>
</dbReference>
<dbReference type="RefSeq" id="WP_093356535.1">
    <property type="nucleotide sequence ID" value="NZ_FOUY01000076.1"/>
</dbReference>
<feature type="domain" description="IclR-ED" evidence="9">
    <location>
        <begin position="87"/>
        <end position="270"/>
    </location>
</feature>
<evidence type="ECO:0000256" key="7">
    <source>
        <dbReference type="SAM" id="MobiDB-lite"/>
    </source>
</evidence>
<evidence type="ECO:0000256" key="1">
    <source>
        <dbReference type="ARBA" id="ARBA00022798"/>
    </source>
</evidence>
<evidence type="ECO:0000313" key="10">
    <source>
        <dbReference type="EMBL" id="SFO52079.1"/>
    </source>
</evidence>
<dbReference type="Gene3D" id="3.30.450.40">
    <property type="match status" value="1"/>
</dbReference>
<dbReference type="OrthoDB" id="7274111at2"/>
<dbReference type="Proteomes" id="UP000199614">
    <property type="component" value="Unassembled WGS sequence"/>
</dbReference>
<dbReference type="PANTHER" id="PTHR30136">
    <property type="entry name" value="HELIX-TURN-HELIX TRANSCRIPTIONAL REGULATOR, ICLR FAMILY"/>
    <property type="match status" value="1"/>
</dbReference>
<dbReference type="SUPFAM" id="SSF46785">
    <property type="entry name" value="Winged helix' DNA-binding domain"/>
    <property type="match status" value="1"/>
</dbReference>
<dbReference type="PROSITE" id="PS51078">
    <property type="entry name" value="ICLR_ED"/>
    <property type="match status" value="1"/>
</dbReference>
<dbReference type="InterPro" id="IPR036390">
    <property type="entry name" value="WH_DNA-bd_sf"/>
</dbReference>
<dbReference type="EMBL" id="FOUY01000076">
    <property type="protein sequence ID" value="SFO52079.1"/>
    <property type="molecule type" value="Genomic_DNA"/>
</dbReference>
<evidence type="ECO:0000256" key="4">
    <source>
        <dbReference type="ARBA" id="ARBA00023163"/>
    </source>
</evidence>
<keyword evidence="4" id="KW-0804">Transcription</keyword>
<dbReference type="InterPro" id="IPR005471">
    <property type="entry name" value="Tscrpt_reg_IclR_N"/>
</dbReference>
<proteinExistence type="predicted"/>
<keyword evidence="11" id="KW-1185">Reference proteome</keyword>
<dbReference type="SUPFAM" id="SSF55781">
    <property type="entry name" value="GAF domain-like"/>
    <property type="match status" value="1"/>
</dbReference>
<dbReference type="InterPro" id="IPR036388">
    <property type="entry name" value="WH-like_DNA-bd_sf"/>
</dbReference>
<keyword evidence="2" id="KW-0805">Transcription regulation</keyword>
<protein>
    <recommendedName>
        <fullName evidence="6">Glycerol operon regulatory protein</fullName>
    </recommendedName>
</protein>
<dbReference type="SMART" id="SM00346">
    <property type="entry name" value="HTH_ICLR"/>
    <property type="match status" value="1"/>
</dbReference>
<dbReference type="Gene3D" id="1.10.10.10">
    <property type="entry name" value="Winged helix-like DNA-binding domain superfamily/Winged helix DNA-binding domain"/>
    <property type="match status" value="1"/>
</dbReference>
<dbReference type="Pfam" id="PF09339">
    <property type="entry name" value="HTH_IclR"/>
    <property type="match status" value="1"/>
</dbReference>
<evidence type="ECO:0000259" key="9">
    <source>
        <dbReference type="PROSITE" id="PS51078"/>
    </source>
</evidence>
<feature type="domain" description="HTH iclR-type" evidence="8">
    <location>
        <begin position="25"/>
        <end position="86"/>
    </location>
</feature>
<dbReference type="InterPro" id="IPR014757">
    <property type="entry name" value="Tscrpt_reg_IclR_C"/>
</dbReference>
<evidence type="ECO:0000256" key="3">
    <source>
        <dbReference type="ARBA" id="ARBA00023125"/>
    </source>
</evidence>
<dbReference type="GO" id="GO:0003677">
    <property type="term" value="F:DNA binding"/>
    <property type="evidence" value="ECO:0007669"/>
    <property type="project" value="UniProtKB-KW"/>
</dbReference>
<evidence type="ECO:0000256" key="5">
    <source>
        <dbReference type="ARBA" id="ARBA00058938"/>
    </source>
</evidence>
<dbReference type="FunFam" id="1.10.10.10:FF:000056">
    <property type="entry name" value="IclR family transcriptional regulator"/>
    <property type="match status" value="1"/>
</dbReference>
<dbReference type="PROSITE" id="PS51077">
    <property type="entry name" value="HTH_ICLR"/>
    <property type="match status" value="1"/>
</dbReference>
<reference evidence="10 11" key="1">
    <citation type="submission" date="2016-10" db="EMBL/GenBank/DDBJ databases">
        <authorList>
            <person name="de Groot N.N."/>
        </authorList>
    </citation>
    <scope>NUCLEOTIDE SEQUENCE [LARGE SCALE GENOMIC DNA]</scope>
    <source>
        <strain evidence="10 11">CGMCC 4.1877</strain>
    </source>
</reference>
<dbReference type="Pfam" id="PF01614">
    <property type="entry name" value="IclR_C"/>
    <property type="match status" value="1"/>
</dbReference>
<dbReference type="InterPro" id="IPR029016">
    <property type="entry name" value="GAF-like_dom_sf"/>
</dbReference>
<feature type="region of interest" description="Disordered" evidence="7">
    <location>
        <begin position="1"/>
        <end position="21"/>
    </location>
</feature>
<evidence type="ECO:0000313" key="11">
    <source>
        <dbReference type="Proteomes" id="UP000199614"/>
    </source>
</evidence>
<gene>
    <name evidence="10" type="ORF">SAMN05216207_107612</name>
</gene>
<evidence type="ECO:0000256" key="6">
    <source>
        <dbReference type="ARBA" id="ARBA00070406"/>
    </source>
</evidence>
<dbReference type="GO" id="GO:0006071">
    <property type="term" value="P:glycerol metabolic process"/>
    <property type="evidence" value="ECO:0007669"/>
    <property type="project" value="UniProtKB-KW"/>
</dbReference>
<sequence>MVSAVKKSVPDGADGAGAKPPQYPIESVDNALKILLLFGERSEVRLTDVSDHLGVASSTAHRMLAMLLYRGFVRQDARTKIYRPGTALTGVAYSILQRFDFRAELHPFLERLNGELRESVHLGLLDGTVVRFIDAIESPQAVRVASRLGMSLLATSTSTGKAILAQMSQAEVHSLFPDEELEGLTDNSLRSRTELDRQLALVRKRGYAVSSEESEPGVSSVAVAFAPNRAPARLAFNVALPTSRMSKQDQARIGAILLGVVQEAGAALHG</sequence>
<dbReference type="GO" id="GO:0003700">
    <property type="term" value="F:DNA-binding transcription factor activity"/>
    <property type="evidence" value="ECO:0007669"/>
    <property type="project" value="TreeGrafter"/>
</dbReference>
<dbReference type="AlphaFoldDB" id="A0A1I5HV88"/>
<keyword evidence="3" id="KW-0238">DNA-binding</keyword>
<comment type="function">
    <text evidence="5">May be an activator protein for the gylABX operon.</text>
</comment>